<dbReference type="OrthoDB" id="7605699at2759"/>
<dbReference type="AlphaFoldDB" id="B3S2R5"/>
<dbReference type="CTD" id="6755914"/>
<dbReference type="GeneID" id="6755914"/>
<dbReference type="HOGENOM" id="CLU_455869_0_0_1"/>
<feature type="domain" description="BOD1/SHG1" evidence="3">
    <location>
        <begin position="17"/>
        <end position="106"/>
    </location>
</feature>
<feature type="region of interest" description="Disordered" evidence="2">
    <location>
        <begin position="540"/>
        <end position="560"/>
    </location>
</feature>
<dbReference type="Proteomes" id="UP000009022">
    <property type="component" value="Unassembled WGS sequence"/>
</dbReference>
<dbReference type="InterPro" id="IPR055264">
    <property type="entry name" value="BOD1/SHG1_dom"/>
</dbReference>
<dbReference type="GO" id="GO:0048188">
    <property type="term" value="C:Set1C/COMPASS complex"/>
    <property type="evidence" value="ECO:0000318"/>
    <property type="project" value="GO_Central"/>
</dbReference>
<dbReference type="PANTHER" id="PTHR31532">
    <property type="entry name" value="BIORIENTATION OF CHROMOSOMES IN CELL DIVISION 1 FAMILY MEMBER"/>
    <property type="match status" value="1"/>
</dbReference>
<evidence type="ECO:0000313" key="5">
    <source>
        <dbReference type="Proteomes" id="UP000009022"/>
    </source>
</evidence>
<protein>
    <recommendedName>
        <fullName evidence="3">BOD1/SHG1 domain-containing protein</fullName>
    </recommendedName>
</protein>
<dbReference type="STRING" id="10228.B3S2R5"/>
<dbReference type="GO" id="GO:0031297">
    <property type="term" value="P:replication fork processing"/>
    <property type="evidence" value="ECO:0000318"/>
    <property type="project" value="GO_Central"/>
</dbReference>
<feature type="region of interest" description="Disordered" evidence="2">
    <location>
        <begin position="483"/>
        <end position="508"/>
    </location>
</feature>
<sequence>MKPNIDVTPIVTKITAFVKSEGVFDQFRRDCNGDITQMDKYRQLEHFVQEYVNDWLLNERWTESSNKNKHRNDLRQQVDRSNKVKATLDSIISLNLRSRIENFRSRIEDVVRDYINKEEERKKLLEKKEQETCSPVNSIKNLANDEVTLLSQAQYSKIQLEQTARTALFNNGTSSSIISASDQNSVAVATKSLQEGNKSNPRSQIDSNKTILKHSIEDSRMISRNSSEAIRNTIKVSTENKVLVKNTAGAAKNIVSENSFRLGVQRSVENFKSAIKPCSECITPPVGNSAENANCVVENSLDKESSTMFKVTKGTPLDKDVNVSIIPSAKQIPSFVENTSRIGIDMKSDIRVLHDTYFNDDTPSNNIVEKRHSSAKVPHDLTAALVTTDKRDLVQDGYSNHVTETPHTEDMVLNLSQTSKLDKTGILVDMNIRNKAAFNCGLDGYIAQSTYSEIKNSESGSERESDNSLSGISEQISSVHTSDLSSFNDDISSISSPSLSSSNSDEEDDIITASETGRNLSVQRQNDECVNQCISNQSDAIKGNRSRKQSKITDSRTKRRTGRKRLQRLINNANVISGSQARGIITRRRSSARLDKSRK</sequence>
<dbReference type="PANTHER" id="PTHR31532:SF10">
    <property type="entry name" value="BIORIENTATION OF CHROMOSOMES IN CELL DIVISION PROTEIN 1-LIKE 1"/>
    <property type="match status" value="1"/>
</dbReference>
<evidence type="ECO:0000256" key="2">
    <source>
        <dbReference type="SAM" id="MobiDB-lite"/>
    </source>
</evidence>
<gene>
    <name evidence="4" type="ORF">TRIADDRAFT_58455</name>
</gene>
<dbReference type="EMBL" id="DS985248">
    <property type="protein sequence ID" value="EDV22666.1"/>
    <property type="molecule type" value="Genomic_DNA"/>
</dbReference>
<evidence type="ECO:0000256" key="1">
    <source>
        <dbReference type="SAM" id="Coils"/>
    </source>
</evidence>
<evidence type="ECO:0000313" key="4">
    <source>
        <dbReference type="EMBL" id="EDV22666.1"/>
    </source>
</evidence>
<dbReference type="RefSeq" id="XP_002114532.1">
    <property type="nucleotide sequence ID" value="XM_002114496.1"/>
</dbReference>
<dbReference type="KEGG" id="tad:TRIADDRAFT_58455"/>
<keyword evidence="1" id="KW-0175">Coiled coil</keyword>
<dbReference type="InParanoid" id="B3S2R5"/>
<name>B3S2R5_TRIAD</name>
<feature type="compositionally biased region" description="Low complexity" evidence="2">
    <location>
        <begin position="483"/>
        <end position="503"/>
    </location>
</feature>
<keyword evidence="5" id="KW-1185">Reference proteome</keyword>
<reference evidence="4 5" key="1">
    <citation type="journal article" date="2008" name="Nature">
        <title>The Trichoplax genome and the nature of placozoans.</title>
        <authorList>
            <person name="Srivastava M."/>
            <person name="Begovic E."/>
            <person name="Chapman J."/>
            <person name="Putnam N.H."/>
            <person name="Hellsten U."/>
            <person name="Kawashima T."/>
            <person name="Kuo A."/>
            <person name="Mitros T."/>
            <person name="Salamov A."/>
            <person name="Carpenter M.L."/>
            <person name="Signorovitch A.Y."/>
            <person name="Moreno M.A."/>
            <person name="Kamm K."/>
            <person name="Grimwood J."/>
            <person name="Schmutz J."/>
            <person name="Shapiro H."/>
            <person name="Grigoriev I.V."/>
            <person name="Buss L.W."/>
            <person name="Schierwater B."/>
            <person name="Dellaporta S.L."/>
            <person name="Rokhsar D.S."/>
        </authorList>
    </citation>
    <scope>NUCLEOTIDE SEQUENCE [LARGE SCALE GENOMIC DNA]</scope>
    <source>
        <strain evidence="4 5">Grell-BS-1999</strain>
    </source>
</reference>
<dbReference type="Pfam" id="PF05205">
    <property type="entry name" value="COMPASS-Shg1"/>
    <property type="match status" value="1"/>
</dbReference>
<accession>B3S2R5</accession>
<feature type="coiled-coil region" evidence="1">
    <location>
        <begin position="100"/>
        <end position="131"/>
    </location>
</feature>
<evidence type="ECO:0000259" key="3">
    <source>
        <dbReference type="Pfam" id="PF05205"/>
    </source>
</evidence>
<organism evidence="4 5">
    <name type="scientific">Trichoplax adhaerens</name>
    <name type="common">Trichoplax reptans</name>
    <dbReference type="NCBI Taxonomy" id="10228"/>
    <lineage>
        <taxon>Eukaryota</taxon>
        <taxon>Metazoa</taxon>
        <taxon>Placozoa</taxon>
        <taxon>Uniplacotomia</taxon>
        <taxon>Trichoplacea</taxon>
        <taxon>Trichoplacidae</taxon>
        <taxon>Trichoplax</taxon>
    </lineage>
</organism>
<proteinExistence type="predicted"/>